<dbReference type="Gene3D" id="3.40.395.10">
    <property type="entry name" value="Adenoviral Proteinase, Chain A"/>
    <property type="match status" value="1"/>
</dbReference>
<dbReference type="SUPFAM" id="SSF54001">
    <property type="entry name" value="Cysteine proteinases"/>
    <property type="match status" value="1"/>
</dbReference>
<evidence type="ECO:0000313" key="15">
    <source>
        <dbReference type="Proteomes" id="UP000258476"/>
    </source>
</evidence>
<feature type="domain" description="Ubiquitin-like protease family profile" evidence="13">
    <location>
        <begin position="258"/>
        <end position="347"/>
    </location>
</feature>
<keyword evidence="8" id="KW-0378">Hydrolase</keyword>
<evidence type="ECO:0000256" key="11">
    <source>
        <dbReference type="ARBA" id="ARBA00023136"/>
    </source>
</evidence>
<dbReference type="InterPro" id="IPR038765">
    <property type="entry name" value="Papain-like_cys_pep_sf"/>
</dbReference>
<evidence type="ECO:0000256" key="4">
    <source>
        <dbReference type="ARBA" id="ARBA00022525"/>
    </source>
</evidence>
<evidence type="ECO:0000256" key="5">
    <source>
        <dbReference type="ARBA" id="ARBA00022670"/>
    </source>
</evidence>
<organism evidence="14 15">
    <name type="scientific">Chlamydia poikilotherma</name>
    <dbReference type="NCBI Taxonomy" id="1967783"/>
    <lineage>
        <taxon>Bacteria</taxon>
        <taxon>Pseudomonadati</taxon>
        <taxon>Chlamydiota</taxon>
        <taxon>Chlamydiia</taxon>
        <taxon>Chlamydiales</taxon>
        <taxon>Chlamydiaceae</taxon>
        <taxon>Chlamydia/Chlamydophila group</taxon>
        <taxon>Chlamydia</taxon>
    </lineage>
</organism>
<proteinExistence type="predicted"/>
<reference evidence="15" key="1">
    <citation type="submission" date="2017-11" db="EMBL/GenBank/DDBJ databases">
        <authorList>
            <person name="Seth-Smith MB H."/>
        </authorList>
    </citation>
    <scope>NUCLEOTIDE SEQUENCE [LARGE SCALE GENOMIC DNA]</scope>
</reference>
<dbReference type="AlphaFoldDB" id="A0A3B0QHG5"/>
<dbReference type="GO" id="GO:0016020">
    <property type="term" value="C:membrane"/>
    <property type="evidence" value="ECO:0007669"/>
    <property type="project" value="UniProtKB-SubCell"/>
</dbReference>
<keyword evidence="11 12" id="KW-0472">Membrane</keyword>
<dbReference type="KEGG" id="chla:C834K_0740"/>
<evidence type="ECO:0000256" key="1">
    <source>
        <dbReference type="ARBA" id="ARBA00004167"/>
    </source>
</evidence>
<evidence type="ECO:0000259" key="13">
    <source>
        <dbReference type="Pfam" id="PF02902"/>
    </source>
</evidence>
<dbReference type="Proteomes" id="UP000258476">
    <property type="component" value="Chromosome"/>
</dbReference>
<evidence type="ECO:0000256" key="8">
    <source>
        <dbReference type="ARBA" id="ARBA00022801"/>
    </source>
</evidence>
<evidence type="ECO:0000256" key="3">
    <source>
        <dbReference type="ARBA" id="ARBA00004613"/>
    </source>
</evidence>
<evidence type="ECO:0000256" key="7">
    <source>
        <dbReference type="ARBA" id="ARBA00022786"/>
    </source>
</evidence>
<evidence type="ECO:0000256" key="10">
    <source>
        <dbReference type="ARBA" id="ARBA00023026"/>
    </source>
</evidence>
<dbReference type="GO" id="GO:0043657">
    <property type="term" value="C:host cell"/>
    <property type="evidence" value="ECO:0007669"/>
    <property type="project" value="UniProtKB-SubCell"/>
</dbReference>
<sequence>MIYFPKRIIIFVKKNNFMANFLLSPPNMQSGSIYTLCNPTPLLPKDQKSKSIGEKTPITGPGSFDNASFLSKLARVILAAILIIVTLGLILCFMSTQNLLDLNTHEICVDYLDYDYPPYFPYRYDTIYRSIPYSPEPTITFATWDNGEIFTHFLRLTETYSKLFITSFLDTPSCFSIERHILQDQHMLNLVNQEPLDQPDSSQCPHRDLTNYPHLEGKNCQDFRIFAYPMWHHPFAANQEEITTRMTATVQAGYAGLSHWTLVIVNLDRKEILYFDSLAHFVPNNEIDPALNSIATRLGNCHPDANGAGSPFTVKKVVETPIQRDGSSCGIWVSLFLEKYLENPNYTIPPMGDTETENYLQSFLNTIPQRPLTQHNRRILTSLCIDSPN</sequence>
<accession>A0A3B0QHG5</accession>
<dbReference type="InterPro" id="IPR003653">
    <property type="entry name" value="Peptidase_C48_C"/>
</dbReference>
<keyword evidence="9 12" id="KW-1133">Transmembrane helix</keyword>
<dbReference type="Pfam" id="PF02902">
    <property type="entry name" value="Peptidase_C48"/>
    <property type="match status" value="1"/>
</dbReference>
<evidence type="ECO:0000256" key="6">
    <source>
        <dbReference type="ARBA" id="ARBA00022692"/>
    </source>
</evidence>
<evidence type="ECO:0000256" key="12">
    <source>
        <dbReference type="SAM" id="Phobius"/>
    </source>
</evidence>
<dbReference type="GO" id="GO:0008234">
    <property type="term" value="F:cysteine-type peptidase activity"/>
    <property type="evidence" value="ECO:0007669"/>
    <property type="project" value="InterPro"/>
</dbReference>
<keyword evidence="5 14" id="KW-0645">Protease</keyword>
<keyword evidence="4" id="KW-0964">Secreted</keyword>
<evidence type="ECO:0000313" key="14">
    <source>
        <dbReference type="EMBL" id="SYX09184.1"/>
    </source>
</evidence>
<feature type="transmembrane region" description="Helical" evidence="12">
    <location>
        <begin position="76"/>
        <end position="96"/>
    </location>
</feature>
<keyword evidence="7" id="KW-0833">Ubl conjugation pathway</keyword>
<keyword evidence="10" id="KW-0843">Virulence</keyword>
<dbReference type="GO" id="GO:0006508">
    <property type="term" value="P:proteolysis"/>
    <property type="evidence" value="ECO:0007669"/>
    <property type="project" value="UniProtKB-KW"/>
</dbReference>
<comment type="subcellular location">
    <subcellularLocation>
        <location evidence="2">Host cell</location>
    </subcellularLocation>
    <subcellularLocation>
        <location evidence="1">Membrane</location>
        <topology evidence="1">Single-pass membrane protein</topology>
    </subcellularLocation>
    <subcellularLocation>
        <location evidence="3">Secreted</location>
    </subcellularLocation>
</comment>
<name>A0A3B0QHG5_9CHLA</name>
<keyword evidence="15" id="KW-1185">Reference proteome</keyword>
<evidence type="ECO:0000256" key="9">
    <source>
        <dbReference type="ARBA" id="ARBA00022989"/>
    </source>
</evidence>
<evidence type="ECO:0000256" key="2">
    <source>
        <dbReference type="ARBA" id="ARBA00004340"/>
    </source>
</evidence>
<protein>
    <submittedName>
        <fullName evidence="14">Deubiquitinase and deneddylase Dub2,Protease, Ulp1 family,Ulp1 protease family, C-terminal catalytic domain</fullName>
    </submittedName>
</protein>
<dbReference type="EMBL" id="LS992154">
    <property type="protein sequence ID" value="SYX09184.1"/>
    <property type="molecule type" value="Genomic_DNA"/>
</dbReference>
<keyword evidence="6 12" id="KW-0812">Transmembrane</keyword>
<gene>
    <name evidence="14" type="primary">cdu2</name>
    <name evidence="14" type="ORF">C834K_0740</name>
</gene>
<dbReference type="GO" id="GO:0005576">
    <property type="term" value="C:extracellular region"/>
    <property type="evidence" value="ECO:0007669"/>
    <property type="project" value="UniProtKB-SubCell"/>
</dbReference>